<dbReference type="Pfam" id="PF13581">
    <property type="entry name" value="HATPase_c_2"/>
    <property type="match status" value="1"/>
</dbReference>
<dbReference type="PANTHER" id="PTHR35526:SF3">
    <property type="entry name" value="ANTI-SIGMA-F FACTOR RSBW"/>
    <property type="match status" value="1"/>
</dbReference>
<keyword evidence="1" id="KW-0723">Serine/threonine-protein kinase</keyword>
<keyword evidence="1" id="KW-0418">Kinase</keyword>
<evidence type="ECO:0000256" key="1">
    <source>
        <dbReference type="ARBA" id="ARBA00022527"/>
    </source>
</evidence>
<dbReference type="Gene3D" id="3.30.750.24">
    <property type="entry name" value="STAS domain"/>
    <property type="match status" value="1"/>
</dbReference>
<sequence length="254" mass="26541">MSGSLSFSAEDDDAGCRVLTATGTLDRKSAPKLRLTLLKALAEQPAAVLVDLARVRLTDPLALTVFTAVGRQAAMWPGIPVALCAPAPVLAAALSRGIHRRLPVHPSVVAARADIARRHVPPQTVSDELLPVAGAARHARDLVTDACVRWEIPHLVFPASLAVSELVSNAVQHARTMVTLRLSLRPRHLLVAVQDGSPDEPVIRPTPGPSADGRDGGRGLPLVAALALHWGSLPTAGGKVVWASFPLGDPAGDA</sequence>
<dbReference type="PANTHER" id="PTHR35526">
    <property type="entry name" value="ANTI-SIGMA-F FACTOR RSBW-RELATED"/>
    <property type="match status" value="1"/>
</dbReference>
<dbReference type="CDD" id="cd16936">
    <property type="entry name" value="HATPase_RsbW-like"/>
    <property type="match status" value="1"/>
</dbReference>
<dbReference type="InterPro" id="IPR036890">
    <property type="entry name" value="HATPase_C_sf"/>
</dbReference>
<reference evidence="4" key="1">
    <citation type="submission" date="2021-01" db="EMBL/GenBank/DDBJ databases">
        <title>Whole genome shotgun sequence of Spirilliplanes yamanashiensis NBRC 15828.</title>
        <authorList>
            <person name="Komaki H."/>
            <person name="Tamura T."/>
        </authorList>
    </citation>
    <scope>NUCLEOTIDE SEQUENCE</scope>
    <source>
        <strain evidence="4">NBRC 15828</strain>
    </source>
</reference>
<gene>
    <name evidence="4" type="ORF">Sya03_21930</name>
</gene>
<protein>
    <recommendedName>
        <fullName evidence="3">STAS domain-containing protein</fullName>
    </recommendedName>
</protein>
<dbReference type="InterPro" id="IPR003594">
    <property type="entry name" value="HATPase_dom"/>
</dbReference>
<dbReference type="GO" id="GO:0004674">
    <property type="term" value="F:protein serine/threonine kinase activity"/>
    <property type="evidence" value="ECO:0007669"/>
    <property type="project" value="UniProtKB-KW"/>
</dbReference>
<dbReference type="InterPro" id="IPR050267">
    <property type="entry name" value="Anti-sigma-factor_SerPK"/>
</dbReference>
<dbReference type="Proteomes" id="UP000652013">
    <property type="component" value="Unassembled WGS sequence"/>
</dbReference>
<evidence type="ECO:0000313" key="4">
    <source>
        <dbReference type="EMBL" id="GIJ02841.1"/>
    </source>
</evidence>
<feature type="domain" description="STAS" evidence="3">
    <location>
        <begin position="15"/>
        <end position="96"/>
    </location>
</feature>
<dbReference type="RefSeq" id="WP_203938136.1">
    <property type="nucleotide sequence ID" value="NZ_BAAAGJ010000005.1"/>
</dbReference>
<dbReference type="AlphaFoldDB" id="A0A8J3Y6M9"/>
<dbReference type="InterPro" id="IPR036513">
    <property type="entry name" value="STAS_dom_sf"/>
</dbReference>
<dbReference type="EMBL" id="BOOY01000016">
    <property type="protein sequence ID" value="GIJ02841.1"/>
    <property type="molecule type" value="Genomic_DNA"/>
</dbReference>
<name>A0A8J3Y6M9_9ACTN</name>
<dbReference type="InterPro" id="IPR002645">
    <property type="entry name" value="STAS_dom"/>
</dbReference>
<dbReference type="SUPFAM" id="SSF52091">
    <property type="entry name" value="SpoIIaa-like"/>
    <property type="match status" value="1"/>
</dbReference>
<feature type="region of interest" description="Disordered" evidence="2">
    <location>
        <begin position="196"/>
        <end position="216"/>
    </location>
</feature>
<proteinExistence type="predicted"/>
<comment type="caution">
    <text evidence="4">The sequence shown here is derived from an EMBL/GenBank/DDBJ whole genome shotgun (WGS) entry which is preliminary data.</text>
</comment>
<accession>A0A8J3Y6M9</accession>
<organism evidence="4 5">
    <name type="scientific">Spirilliplanes yamanashiensis</name>
    <dbReference type="NCBI Taxonomy" id="42233"/>
    <lineage>
        <taxon>Bacteria</taxon>
        <taxon>Bacillati</taxon>
        <taxon>Actinomycetota</taxon>
        <taxon>Actinomycetes</taxon>
        <taxon>Micromonosporales</taxon>
        <taxon>Micromonosporaceae</taxon>
        <taxon>Spirilliplanes</taxon>
    </lineage>
</organism>
<evidence type="ECO:0000256" key="2">
    <source>
        <dbReference type="SAM" id="MobiDB-lite"/>
    </source>
</evidence>
<dbReference type="Gene3D" id="3.30.565.10">
    <property type="entry name" value="Histidine kinase-like ATPase, C-terminal domain"/>
    <property type="match status" value="1"/>
</dbReference>
<keyword evidence="1" id="KW-0808">Transferase</keyword>
<evidence type="ECO:0000313" key="5">
    <source>
        <dbReference type="Proteomes" id="UP000652013"/>
    </source>
</evidence>
<dbReference type="PROSITE" id="PS50801">
    <property type="entry name" value="STAS"/>
    <property type="match status" value="1"/>
</dbReference>
<evidence type="ECO:0000259" key="3">
    <source>
        <dbReference type="PROSITE" id="PS50801"/>
    </source>
</evidence>
<keyword evidence="5" id="KW-1185">Reference proteome</keyword>
<dbReference type="SUPFAM" id="SSF55874">
    <property type="entry name" value="ATPase domain of HSP90 chaperone/DNA topoisomerase II/histidine kinase"/>
    <property type="match status" value="1"/>
</dbReference>